<keyword evidence="2" id="KW-1185">Reference proteome</keyword>
<sequence length="95" mass="10135">MFARVTEYKMKSGSRDAATEKLNAMKSQILAMPGMLQFINVMNEDGSGCVIALVDSEETSNANAEAVAAAWAQFSDVLEAAPSAKGFDVIANWSN</sequence>
<evidence type="ECO:0000313" key="2">
    <source>
        <dbReference type="Proteomes" id="UP000244911"/>
    </source>
</evidence>
<proteinExistence type="predicted"/>
<protein>
    <recommendedName>
        <fullName evidence="3">ABM domain-containing protein</fullName>
    </recommendedName>
</protein>
<dbReference type="Proteomes" id="UP000244911">
    <property type="component" value="Unassembled WGS sequence"/>
</dbReference>
<organism evidence="1 2">
    <name type="scientific">Aliiroseovarius pelagivivens</name>
    <dbReference type="NCBI Taxonomy" id="1639690"/>
    <lineage>
        <taxon>Bacteria</taxon>
        <taxon>Pseudomonadati</taxon>
        <taxon>Pseudomonadota</taxon>
        <taxon>Alphaproteobacteria</taxon>
        <taxon>Rhodobacterales</taxon>
        <taxon>Paracoccaceae</taxon>
        <taxon>Aliiroseovarius</taxon>
    </lineage>
</organism>
<evidence type="ECO:0008006" key="3">
    <source>
        <dbReference type="Google" id="ProtNLM"/>
    </source>
</evidence>
<reference evidence="1 2" key="1">
    <citation type="submission" date="2018-03" db="EMBL/GenBank/DDBJ databases">
        <authorList>
            <person name="Keele B.F."/>
        </authorList>
    </citation>
    <scope>NUCLEOTIDE SEQUENCE [LARGE SCALE GENOMIC DNA]</scope>
    <source>
        <strain evidence="1 2">CECT 8811</strain>
    </source>
</reference>
<dbReference type="RefSeq" id="WP_108858100.1">
    <property type="nucleotide sequence ID" value="NZ_OMOI01000002.1"/>
</dbReference>
<dbReference type="OrthoDB" id="7107824at2"/>
<gene>
    <name evidence="1" type="ORF">ALP8811_03071</name>
</gene>
<evidence type="ECO:0000313" key="1">
    <source>
        <dbReference type="EMBL" id="SPF79135.1"/>
    </source>
</evidence>
<dbReference type="AlphaFoldDB" id="A0A2R8ASX7"/>
<accession>A0A2R8ASX7</accession>
<name>A0A2R8ASX7_9RHOB</name>
<dbReference type="EMBL" id="OMOI01000002">
    <property type="protein sequence ID" value="SPF79135.1"/>
    <property type="molecule type" value="Genomic_DNA"/>
</dbReference>